<gene>
    <name evidence="1" type="ORF">Scaly_1729900</name>
</gene>
<sequence>MEMVSCSGIVFLLLVGSFSHLGWAMLNLTLPLPGQHPSPEAVAHEVHRQDNITCLLLLLVFCSSVSRKVNASISRREMLSYTTNDQSNCLTGNPIDDCWRCDPNWQLNRQRLADCAIGFGQYALVARVDATTL</sequence>
<protein>
    <submittedName>
        <fullName evidence="1">Pectate lyase 12</fullName>
    </submittedName>
</protein>
<comment type="caution">
    <text evidence="1">The sequence shown here is derived from an EMBL/GenBank/DDBJ whole genome shotgun (WGS) entry which is preliminary data.</text>
</comment>
<name>A0AAW2NWV9_9LAMI</name>
<dbReference type="InterPro" id="IPR045032">
    <property type="entry name" value="PEL"/>
</dbReference>
<reference evidence="1" key="2">
    <citation type="journal article" date="2024" name="Plant">
        <title>Genomic evolution and insights into agronomic trait innovations of Sesamum species.</title>
        <authorList>
            <person name="Miao H."/>
            <person name="Wang L."/>
            <person name="Qu L."/>
            <person name="Liu H."/>
            <person name="Sun Y."/>
            <person name="Le M."/>
            <person name="Wang Q."/>
            <person name="Wei S."/>
            <person name="Zheng Y."/>
            <person name="Lin W."/>
            <person name="Duan Y."/>
            <person name="Cao H."/>
            <person name="Xiong S."/>
            <person name="Wang X."/>
            <person name="Wei L."/>
            <person name="Li C."/>
            <person name="Ma Q."/>
            <person name="Ju M."/>
            <person name="Zhao R."/>
            <person name="Li G."/>
            <person name="Mu C."/>
            <person name="Tian Q."/>
            <person name="Mei H."/>
            <person name="Zhang T."/>
            <person name="Gao T."/>
            <person name="Zhang H."/>
        </authorList>
    </citation>
    <scope>NUCLEOTIDE SEQUENCE</scope>
    <source>
        <strain evidence="1">KEN8</strain>
    </source>
</reference>
<organism evidence="1">
    <name type="scientific">Sesamum calycinum</name>
    <dbReference type="NCBI Taxonomy" id="2727403"/>
    <lineage>
        <taxon>Eukaryota</taxon>
        <taxon>Viridiplantae</taxon>
        <taxon>Streptophyta</taxon>
        <taxon>Embryophyta</taxon>
        <taxon>Tracheophyta</taxon>
        <taxon>Spermatophyta</taxon>
        <taxon>Magnoliopsida</taxon>
        <taxon>eudicotyledons</taxon>
        <taxon>Gunneridae</taxon>
        <taxon>Pentapetalae</taxon>
        <taxon>asterids</taxon>
        <taxon>lamiids</taxon>
        <taxon>Lamiales</taxon>
        <taxon>Pedaliaceae</taxon>
        <taxon>Sesamum</taxon>
    </lineage>
</organism>
<dbReference type="PANTHER" id="PTHR31683">
    <property type="entry name" value="PECTATE LYASE 18-RELATED"/>
    <property type="match status" value="1"/>
</dbReference>
<dbReference type="InterPro" id="IPR012334">
    <property type="entry name" value="Pectin_lyas_fold"/>
</dbReference>
<dbReference type="SUPFAM" id="SSF51126">
    <property type="entry name" value="Pectin lyase-like"/>
    <property type="match status" value="1"/>
</dbReference>
<dbReference type="PANTHER" id="PTHR31683:SF21">
    <property type="entry name" value="PECTATE LYASE 12-RELATED"/>
    <property type="match status" value="1"/>
</dbReference>
<dbReference type="GO" id="GO:0030570">
    <property type="term" value="F:pectate lyase activity"/>
    <property type="evidence" value="ECO:0007669"/>
    <property type="project" value="InterPro"/>
</dbReference>
<accession>A0AAW2NWV9</accession>
<dbReference type="Gene3D" id="2.160.20.10">
    <property type="entry name" value="Single-stranded right-handed beta-helix, Pectin lyase-like"/>
    <property type="match status" value="1"/>
</dbReference>
<dbReference type="InterPro" id="IPR011050">
    <property type="entry name" value="Pectin_lyase_fold/virulence"/>
</dbReference>
<dbReference type="EMBL" id="JACGWM010000010">
    <property type="protein sequence ID" value="KAL0347139.1"/>
    <property type="molecule type" value="Genomic_DNA"/>
</dbReference>
<keyword evidence="1" id="KW-0456">Lyase</keyword>
<dbReference type="AlphaFoldDB" id="A0AAW2NWV9"/>
<proteinExistence type="predicted"/>
<reference evidence="1" key="1">
    <citation type="submission" date="2020-06" db="EMBL/GenBank/DDBJ databases">
        <authorList>
            <person name="Li T."/>
            <person name="Hu X."/>
            <person name="Zhang T."/>
            <person name="Song X."/>
            <person name="Zhang H."/>
            <person name="Dai N."/>
            <person name="Sheng W."/>
            <person name="Hou X."/>
            <person name="Wei L."/>
        </authorList>
    </citation>
    <scope>NUCLEOTIDE SEQUENCE</scope>
    <source>
        <strain evidence="1">KEN8</strain>
        <tissue evidence="1">Leaf</tissue>
    </source>
</reference>
<evidence type="ECO:0000313" key="1">
    <source>
        <dbReference type="EMBL" id="KAL0347139.1"/>
    </source>
</evidence>